<dbReference type="EMBL" id="JACWEZ010000002">
    <property type="protein sequence ID" value="MBD1221588.1"/>
    <property type="molecule type" value="Genomic_DNA"/>
</dbReference>
<gene>
    <name evidence="1" type="ORF">BME96_03610</name>
    <name evidence="2" type="ORF">IC602_03125</name>
</gene>
<dbReference type="KEGG" id="vhl:BME96_03610"/>
<sequence length="79" mass="9131">MYINVTIDLNKYNQTPVELRLSDQHRVKNLVDITWQAAKIPTKPREGYWIRIANKKRVFDGSSTLKDCGITAGDRIEIL</sequence>
<evidence type="ECO:0000313" key="4">
    <source>
        <dbReference type="Proteomes" id="UP000621631"/>
    </source>
</evidence>
<name>A0AAC9J0G9_VIRHA</name>
<dbReference type="Pfam" id="PF08817">
    <property type="entry name" value="YukD"/>
    <property type="match status" value="1"/>
</dbReference>
<dbReference type="Proteomes" id="UP000621631">
    <property type="component" value="Unassembled WGS sequence"/>
</dbReference>
<dbReference type="EMBL" id="CP017962">
    <property type="protein sequence ID" value="APC47309.1"/>
    <property type="molecule type" value="Genomic_DNA"/>
</dbReference>
<dbReference type="GeneID" id="71513472"/>
<dbReference type="AlphaFoldDB" id="A0AAC9J0G9"/>
<dbReference type="InterPro" id="IPR024962">
    <property type="entry name" value="YukD-like"/>
</dbReference>
<accession>A0AAC9J0G9</accession>
<dbReference type="Proteomes" id="UP000182945">
    <property type="component" value="Chromosome"/>
</dbReference>
<evidence type="ECO:0000313" key="1">
    <source>
        <dbReference type="EMBL" id="APC47309.1"/>
    </source>
</evidence>
<organism evidence="1 3">
    <name type="scientific">Virgibacillus halodenitrificans</name>
    <name type="common">Bacillus halodenitrificans</name>
    <dbReference type="NCBI Taxonomy" id="1482"/>
    <lineage>
        <taxon>Bacteria</taxon>
        <taxon>Bacillati</taxon>
        <taxon>Bacillota</taxon>
        <taxon>Bacilli</taxon>
        <taxon>Bacillales</taxon>
        <taxon>Bacillaceae</taxon>
        <taxon>Virgibacillus</taxon>
    </lineage>
</organism>
<keyword evidence="4" id="KW-1185">Reference proteome</keyword>
<proteinExistence type="predicted"/>
<dbReference type="RefSeq" id="WP_019377034.1">
    <property type="nucleotide sequence ID" value="NZ_CP017962.1"/>
</dbReference>
<reference evidence="2 4" key="2">
    <citation type="submission" date="2020-09" db="EMBL/GenBank/DDBJ databases">
        <title>Draft Genome Sequences of Oil-Oxidizing Bacteria Halomonas titanicae, Marinobacter lutaoensis, and Virgibacillus halodenitrificans Isolated from Highly Saline Environments.</title>
        <authorList>
            <person name="Grouzdev D.S."/>
            <person name="Sokolova D.S."/>
            <person name="Semenova E.M."/>
            <person name="Borzenkov I.A."/>
            <person name="Bidzhieva S.K."/>
            <person name="Poltaraus A.B."/>
            <person name="Nazina T.N."/>
        </authorList>
    </citation>
    <scope>NUCLEOTIDE SEQUENCE [LARGE SCALE GENOMIC DNA]</scope>
    <source>
        <strain evidence="2 4">VKM B-3472D</strain>
    </source>
</reference>
<dbReference type="Gene3D" id="3.10.20.90">
    <property type="entry name" value="Phosphatidylinositol 3-kinase Catalytic Subunit, Chain A, domain 1"/>
    <property type="match status" value="1"/>
</dbReference>
<evidence type="ECO:0000313" key="2">
    <source>
        <dbReference type="EMBL" id="MBD1221588.1"/>
    </source>
</evidence>
<evidence type="ECO:0000313" key="3">
    <source>
        <dbReference type="Proteomes" id="UP000182945"/>
    </source>
</evidence>
<reference evidence="1 3" key="1">
    <citation type="submission" date="2016-11" db="EMBL/GenBank/DDBJ databases">
        <title>Complete genome sequencing of Virgibacillus halodenitrificans PDB-F2.</title>
        <authorList>
            <person name="Sun Z."/>
            <person name="Zhou Y."/>
            <person name="Li H."/>
        </authorList>
    </citation>
    <scope>NUCLEOTIDE SEQUENCE [LARGE SCALE GENOMIC DNA]</scope>
    <source>
        <strain evidence="1 3">PDB-F2</strain>
    </source>
</reference>
<protein>
    <submittedName>
        <fullName evidence="1">Ubiquitin</fullName>
    </submittedName>
</protein>